<dbReference type="GO" id="GO:1901135">
    <property type="term" value="P:carbohydrate derivative metabolic process"/>
    <property type="evidence" value="ECO:0007669"/>
    <property type="project" value="InterPro"/>
</dbReference>
<protein>
    <submittedName>
        <fullName evidence="3">MurR/RpiR family transcriptional regulator</fullName>
    </submittedName>
</protein>
<reference evidence="3 4" key="2">
    <citation type="submission" date="2017-12" db="EMBL/GenBank/DDBJ databases">
        <title>Genome sequence of Rhizobium sullae HCNT1 isolated from Sulla coronaria nodules and featuring peculiar denitrification phenotypes.</title>
        <authorList>
            <person name="De Diego-Diaz B."/>
            <person name="Treu L."/>
            <person name="Campanaro S."/>
            <person name="Da Silva Duarte V."/>
            <person name="Basaglia M."/>
            <person name="Favaro L."/>
            <person name="Casella S."/>
            <person name="Squartini A."/>
        </authorList>
    </citation>
    <scope>NUCLEOTIDE SEQUENCE [LARGE SCALE GENOMIC DNA]</scope>
    <source>
        <strain evidence="3 4">HCNT1</strain>
    </source>
</reference>
<comment type="caution">
    <text evidence="3">The sequence shown here is derived from an EMBL/GenBank/DDBJ whole genome shotgun (WGS) entry which is preliminary data.</text>
</comment>
<dbReference type="Gene3D" id="3.40.50.10490">
    <property type="entry name" value="Glucose-6-phosphate isomerase like protein, domain 1"/>
    <property type="match status" value="1"/>
</dbReference>
<dbReference type="PROSITE" id="PS51464">
    <property type="entry name" value="SIS"/>
    <property type="match status" value="1"/>
</dbReference>
<dbReference type="SUPFAM" id="SSF46689">
    <property type="entry name" value="Homeodomain-like"/>
    <property type="match status" value="1"/>
</dbReference>
<evidence type="ECO:0000259" key="2">
    <source>
        <dbReference type="PROSITE" id="PS51464"/>
    </source>
</evidence>
<dbReference type="InterPro" id="IPR000281">
    <property type="entry name" value="HTH_RpiR"/>
</dbReference>
<dbReference type="SUPFAM" id="SSF53697">
    <property type="entry name" value="SIS domain"/>
    <property type="match status" value="1"/>
</dbReference>
<gene>
    <name evidence="3" type="ORF">CWR43_34035</name>
</gene>
<dbReference type="RefSeq" id="WP_100773171.1">
    <property type="nucleotide sequence ID" value="NZ_PIQN01000032.1"/>
</dbReference>
<name>A0A2N0CZF3_RHISU</name>
<dbReference type="InterPro" id="IPR036388">
    <property type="entry name" value="WH-like_DNA-bd_sf"/>
</dbReference>
<reference evidence="3 4" key="1">
    <citation type="submission" date="2017-11" db="EMBL/GenBank/DDBJ databases">
        <authorList>
            <person name="Han C.G."/>
        </authorList>
    </citation>
    <scope>NUCLEOTIDE SEQUENCE [LARGE SCALE GENOMIC DNA]</scope>
    <source>
        <strain evidence="3 4">HCNT1</strain>
    </source>
</reference>
<dbReference type="InterPro" id="IPR001347">
    <property type="entry name" value="SIS_dom"/>
</dbReference>
<proteinExistence type="predicted"/>
<dbReference type="InterPro" id="IPR009057">
    <property type="entry name" value="Homeodomain-like_sf"/>
</dbReference>
<dbReference type="PROSITE" id="PS51071">
    <property type="entry name" value="HTH_RPIR"/>
    <property type="match status" value="1"/>
</dbReference>
<feature type="domain" description="HTH rpiR-type" evidence="1">
    <location>
        <begin position="1"/>
        <end position="77"/>
    </location>
</feature>
<sequence length="278" mass="29980">MAITEKVQQSAGALTLAEKKLVEAILRKPKAAALSTASELAQGVEVHEATVSRLVRKLGYESYASFRSAMQAEFIPTQEPATRMENSLSRAKAGSLLSTLIAQEMSALAGVEDHVTMDVINDVASELMRARRILLFGRGNAEALSLMMLKRFRRFGCDASQLSGDPRDLAEQALGFGRGDVALIFAFRRAPRGYAPLIETLREAGARSIVISGASGALLAPPPDRLIGIPRSGEQDAFQTLTVPMTVCNAIVLAAGAQHKEKSLQMLDQLGTLIRRFE</sequence>
<dbReference type="GO" id="GO:0003677">
    <property type="term" value="F:DNA binding"/>
    <property type="evidence" value="ECO:0007669"/>
    <property type="project" value="InterPro"/>
</dbReference>
<dbReference type="Gene3D" id="1.10.10.10">
    <property type="entry name" value="Winged helix-like DNA-binding domain superfamily/Winged helix DNA-binding domain"/>
    <property type="match status" value="1"/>
</dbReference>
<dbReference type="GO" id="GO:0003700">
    <property type="term" value="F:DNA-binding transcription factor activity"/>
    <property type="evidence" value="ECO:0007669"/>
    <property type="project" value="InterPro"/>
</dbReference>
<dbReference type="PANTHER" id="PTHR30514">
    <property type="entry name" value="GLUCOKINASE"/>
    <property type="match status" value="1"/>
</dbReference>
<dbReference type="InterPro" id="IPR046348">
    <property type="entry name" value="SIS_dom_sf"/>
</dbReference>
<dbReference type="InterPro" id="IPR047640">
    <property type="entry name" value="RpiR-like"/>
</dbReference>
<dbReference type="GO" id="GO:0097367">
    <property type="term" value="F:carbohydrate derivative binding"/>
    <property type="evidence" value="ECO:0007669"/>
    <property type="project" value="InterPro"/>
</dbReference>
<accession>A0A2N0CZF3</accession>
<feature type="domain" description="SIS" evidence="2">
    <location>
        <begin position="123"/>
        <end position="262"/>
    </location>
</feature>
<organism evidence="3 4">
    <name type="scientific">Rhizobium sullae</name>
    <name type="common">Rhizobium hedysari</name>
    <dbReference type="NCBI Taxonomy" id="50338"/>
    <lineage>
        <taxon>Bacteria</taxon>
        <taxon>Pseudomonadati</taxon>
        <taxon>Pseudomonadota</taxon>
        <taxon>Alphaproteobacteria</taxon>
        <taxon>Hyphomicrobiales</taxon>
        <taxon>Rhizobiaceae</taxon>
        <taxon>Rhizobium/Agrobacterium group</taxon>
        <taxon>Rhizobium</taxon>
    </lineage>
</organism>
<dbReference type="EMBL" id="PIQN01000032">
    <property type="protein sequence ID" value="PKA39188.1"/>
    <property type="molecule type" value="Genomic_DNA"/>
</dbReference>
<dbReference type="Proteomes" id="UP000232164">
    <property type="component" value="Unassembled WGS sequence"/>
</dbReference>
<evidence type="ECO:0000259" key="1">
    <source>
        <dbReference type="PROSITE" id="PS51071"/>
    </source>
</evidence>
<evidence type="ECO:0000313" key="4">
    <source>
        <dbReference type="Proteomes" id="UP000232164"/>
    </source>
</evidence>
<dbReference type="AlphaFoldDB" id="A0A2N0CZF3"/>
<evidence type="ECO:0000313" key="3">
    <source>
        <dbReference type="EMBL" id="PKA39188.1"/>
    </source>
</evidence>
<dbReference type="Pfam" id="PF01418">
    <property type="entry name" value="HTH_6"/>
    <property type="match status" value="1"/>
</dbReference>